<dbReference type="Pfam" id="PF00005">
    <property type="entry name" value="ABC_tran"/>
    <property type="match status" value="1"/>
</dbReference>
<keyword evidence="4" id="KW-1278">Translocase</keyword>
<keyword evidence="2" id="KW-0547">Nucleotide-binding</keyword>
<evidence type="ECO:0000256" key="1">
    <source>
        <dbReference type="ARBA" id="ARBA00022448"/>
    </source>
</evidence>
<dbReference type="PROSITE" id="PS50893">
    <property type="entry name" value="ABC_TRANSPORTER_2"/>
    <property type="match status" value="1"/>
</dbReference>
<evidence type="ECO:0000256" key="2">
    <source>
        <dbReference type="ARBA" id="ARBA00022741"/>
    </source>
</evidence>
<keyword evidence="7" id="KW-1185">Reference proteome</keyword>
<dbReference type="GO" id="GO:0016887">
    <property type="term" value="F:ATP hydrolysis activity"/>
    <property type="evidence" value="ECO:0007669"/>
    <property type="project" value="InterPro"/>
</dbReference>
<evidence type="ECO:0000259" key="5">
    <source>
        <dbReference type="PROSITE" id="PS50893"/>
    </source>
</evidence>
<dbReference type="InterPro" id="IPR017871">
    <property type="entry name" value="ABC_transporter-like_CS"/>
</dbReference>
<dbReference type="SMART" id="SM00382">
    <property type="entry name" value="AAA"/>
    <property type="match status" value="1"/>
</dbReference>
<gene>
    <name evidence="6" type="ORF">SAMN05444972_107121</name>
</gene>
<dbReference type="SUPFAM" id="SSF52540">
    <property type="entry name" value="P-loop containing nucleoside triphosphate hydrolases"/>
    <property type="match status" value="1"/>
</dbReference>
<evidence type="ECO:0000313" key="7">
    <source>
        <dbReference type="Proteomes" id="UP000198660"/>
    </source>
</evidence>
<evidence type="ECO:0000256" key="4">
    <source>
        <dbReference type="ARBA" id="ARBA00022967"/>
    </source>
</evidence>
<proteinExistence type="predicted"/>
<reference evidence="7" key="1">
    <citation type="submission" date="2016-10" db="EMBL/GenBank/DDBJ databases">
        <authorList>
            <person name="Varghese N."/>
            <person name="Submissions S."/>
        </authorList>
    </citation>
    <scope>NUCLEOTIDE SEQUENCE [LARGE SCALE GENOMIC DNA]</scope>
    <source>
        <strain evidence="7">DSM 45789</strain>
    </source>
</reference>
<protein>
    <submittedName>
        <fullName evidence="6">Iron complex transport system ATP-binding protein</fullName>
    </submittedName>
</protein>
<dbReference type="InterPro" id="IPR003439">
    <property type="entry name" value="ABC_transporter-like_ATP-bd"/>
</dbReference>
<dbReference type="InterPro" id="IPR003593">
    <property type="entry name" value="AAA+_ATPase"/>
</dbReference>
<dbReference type="InterPro" id="IPR027417">
    <property type="entry name" value="P-loop_NTPase"/>
</dbReference>
<dbReference type="AlphaFoldDB" id="A0A1I6SIR5"/>
<feature type="domain" description="ABC transporter" evidence="5">
    <location>
        <begin position="1"/>
        <end position="219"/>
    </location>
</feature>
<dbReference type="EMBL" id="FPAA01000007">
    <property type="protein sequence ID" value="SFS76794.1"/>
    <property type="molecule type" value="Genomic_DNA"/>
</dbReference>
<dbReference type="FunFam" id="3.40.50.300:FF:000134">
    <property type="entry name" value="Iron-enterobactin ABC transporter ATP-binding protein"/>
    <property type="match status" value="1"/>
</dbReference>
<dbReference type="CDD" id="cd03214">
    <property type="entry name" value="ABC_Iron-Siderophores_B12_Hemin"/>
    <property type="match status" value="1"/>
</dbReference>
<dbReference type="GO" id="GO:0005524">
    <property type="term" value="F:ATP binding"/>
    <property type="evidence" value="ECO:0007669"/>
    <property type="project" value="UniProtKB-KW"/>
</dbReference>
<evidence type="ECO:0000256" key="3">
    <source>
        <dbReference type="ARBA" id="ARBA00022840"/>
    </source>
</evidence>
<dbReference type="PANTHER" id="PTHR42794">
    <property type="entry name" value="HEMIN IMPORT ATP-BINDING PROTEIN HMUV"/>
    <property type="match status" value="1"/>
</dbReference>
<keyword evidence="1" id="KW-0813">Transport</keyword>
<dbReference type="Gene3D" id="3.40.50.300">
    <property type="entry name" value="P-loop containing nucleotide triphosphate hydrolases"/>
    <property type="match status" value="1"/>
</dbReference>
<keyword evidence="3 6" id="KW-0067">ATP-binding</keyword>
<sequence length="254" mass="28340">MDLSIHRGEIVGLLGPNGSGKTTLLRLLCGEELPDSGGVELEGRDLKQWSSRERAKKMAVLPQEGLPSVPFTVEEVIMMGRHPHQGIWPWAGDGDQKTVERVMTDTQVMQDRDRPIRLLSGGERQRVAIAKAMAQEPALLFLDEPTTYLDIAHQLAVLDQIKRWQQTCGLAVLVVFHDLNLAAQYCDRLAIMKEGVICHRGTPTEIIEESVIQEVYGVKPLIIRHPETHVPQVLLQSGKILEPTRTSNVMSRHG</sequence>
<dbReference type="Proteomes" id="UP000198660">
    <property type="component" value="Unassembled WGS sequence"/>
</dbReference>
<dbReference type="PANTHER" id="PTHR42794:SF1">
    <property type="entry name" value="HEMIN IMPORT ATP-BINDING PROTEIN HMUV"/>
    <property type="match status" value="1"/>
</dbReference>
<name>A0A1I6SIR5_9BACL</name>
<dbReference type="PROSITE" id="PS00211">
    <property type="entry name" value="ABC_TRANSPORTER_1"/>
    <property type="match status" value="1"/>
</dbReference>
<evidence type="ECO:0000313" key="6">
    <source>
        <dbReference type="EMBL" id="SFS76794.1"/>
    </source>
</evidence>
<organism evidence="6 7">
    <name type="scientific">Marininema halotolerans</name>
    <dbReference type="NCBI Taxonomy" id="1155944"/>
    <lineage>
        <taxon>Bacteria</taxon>
        <taxon>Bacillati</taxon>
        <taxon>Bacillota</taxon>
        <taxon>Bacilli</taxon>
        <taxon>Bacillales</taxon>
        <taxon>Thermoactinomycetaceae</taxon>
        <taxon>Marininema</taxon>
    </lineage>
</organism>
<accession>A0A1I6SIR5</accession>